<keyword evidence="1" id="KW-1133">Transmembrane helix</keyword>
<evidence type="ECO:0000313" key="2">
    <source>
        <dbReference type="EMBL" id="DAF44656.1"/>
    </source>
</evidence>
<name>A0A8S5S182_9CAUD</name>
<dbReference type="EMBL" id="BK032511">
    <property type="protein sequence ID" value="DAF44656.1"/>
    <property type="molecule type" value="Genomic_DNA"/>
</dbReference>
<keyword evidence="1" id="KW-0812">Transmembrane</keyword>
<evidence type="ECO:0000256" key="1">
    <source>
        <dbReference type="SAM" id="Phobius"/>
    </source>
</evidence>
<protein>
    <submittedName>
        <fullName evidence="2">Uncharacterized protein</fullName>
    </submittedName>
</protein>
<reference evidence="2" key="1">
    <citation type="journal article" date="2021" name="Proc. Natl. Acad. Sci. U.S.A.">
        <title>A Catalog of Tens of Thousands of Viruses from Human Metagenomes Reveals Hidden Associations with Chronic Diseases.</title>
        <authorList>
            <person name="Tisza M.J."/>
            <person name="Buck C.B."/>
        </authorList>
    </citation>
    <scope>NUCLEOTIDE SEQUENCE</scope>
    <source>
        <strain evidence="2">Ct8Lf7</strain>
    </source>
</reference>
<sequence>MLTSVYITFPFSYFTSVTVDSPIYIFISSTILLTEVPFWKKFISLLLFYTVIYSE</sequence>
<feature type="transmembrane region" description="Helical" evidence="1">
    <location>
        <begin position="38"/>
        <end position="54"/>
    </location>
</feature>
<proteinExistence type="predicted"/>
<keyword evidence="1" id="KW-0472">Membrane</keyword>
<organism evidence="2">
    <name type="scientific">Podoviridae sp. ct8Lf7</name>
    <dbReference type="NCBI Taxonomy" id="2827723"/>
    <lineage>
        <taxon>Viruses</taxon>
        <taxon>Duplodnaviria</taxon>
        <taxon>Heunggongvirae</taxon>
        <taxon>Uroviricota</taxon>
        <taxon>Caudoviricetes</taxon>
    </lineage>
</organism>
<feature type="transmembrane region" description="Helical" evidence="1">
    <location>
        <begin position="6"/>
        <end position="26"/>
    </location>
</feature>
<accession>A0A8S5S182</accession>